<feature type="region of interest" description="Disordered" evidence="3">
    <location>
        <begin position="167"/>
        <end position="192"/>
    </location>
</feature>
<evidence type="ECO:0000256" key="4">
    <source>
        <dbReference type="SAM" id="Phobius"/>
    </source>
</evidence>
<gene>
    <name evidence="7" type="ORF">PHYEVI_LOCUS10471</name>
</gene>
<keyword evidence="4" id="KW-0812">Transmembrane</keyword>
<dbReference type="EMBL" id="OU900100">
    <property type="protein sequence ID" value="CAG9864214.1"/>
    <property type="molecule type" value="Genomic_DNA"/>
</dbReference>
<evidence type="ECO:0000256" key="5">
    <source>
        <dbReference type="SAM" id="SignalP"/>
    </source>
</evidence>
<evidence type="ECO:0000256" key="3">
    <source>
        <dbReference type="SAM" id="MobiDB-lite"/>
    </source>
</evidence>
<name>A0A9N9TVF4_PHYSR</name>
<organism evidence="7 8">
    <name type="scientific">Phyllotreta striolata</name>
    <name type="common">Striped flea beetle</name>
    <name type="synonym">Crioceris striolata</name>
    <dbReference type="NCBI Taxonomy" id="444603"/>
    <lineage>
        <taxon>Eukaryota</taxon>
        <taxon>Metazoa</taxon>
        <taxon>Ecdysozoa</taxon>
        <taxon>Arthropoda</taxon>
        <taxon>Hexapoda</taxon>
        <taxon>Insecta</taxon>
        <taxon>Pterygota</taxon>
        <taxon>Neoptera</taxon>
        <taxon>Endopterygota</taxon>
        <taxon>Coleoptera</taxon>
        <taxon>Polyphaga</taxon>
        <taxon>Cucujiformia</taxon>
        <taxon>Chrysomeloidea</taxon>
        <taxon>Chrysomelidae</taxon>
        <taxon>Galerucinae</taxon>
        <taxon>Alticini</taxon>
        <taxon>Phyllotreta</taxon>
    </lineage>
</organism>
<evidence type="ECO:0000313" key="7">
    <source>
        <dbReference type="EMBL" id="CAG9864214.1"/>
    </source>
</evidence>
<keyword evidence="4" id="KW-1133">Transmembrane helix</keyword>
<feature type="region of interest" description="Disordered" evidence="3">
    <location>
        <begin position="215"/>
        <end position="294"/>
    </location>
</feature>
<sequence length="514" mass="58062">MSVRNNKHAKMWKTFQFFLFFKINFTFAKLAGDHVCLTEETYPVNVTEWYEKNATVRNYRWCYNVPPRCSYYTLKRINDTRIVEKNETITVEKCCPGFLEKENHCVSSCPLCKNGVCENGICNCLPGYKGHSCELDCPRGEWGPNCSRSCNCPNECDPKTGICSEQTTKNPPIITTQTSPGTTIKEEPTREPTIIEEQTRTTTKPPLFTTIEQLHSTTTKSPVTTIEEEQIGTTAKSSSTTSKEEQLRITAKSSSTTSKEEQLRTTGKSSSTTSYEEQIRTTTSSGSTVKEEQTKKNLGPIVTKQGLLIPVEIQYELKQKPTTYSTVRDKNFLEMSNEEYSNRQMSMNNNFPADEFALFGITVLLALMLIVAVLTGNFLRKRKKKNFSQNGKRHLSAFSASIFHSPLPDPPVTENPLYMNPVKCQGDKDLPAFETRIICNVNNTPNAVEIEYDHPPSIVNVKRAPLADAANMTRPVDDRSIIEPVYDEIPQKDDVQQDNSTLDIYINTCGRTKF</sequence>
<feature type="compositionally biased region" description="Polar residues" evidence="3">
    <location>
        <begin position="215"/>
        <end position="224"/>
    </location>
</feature>
<feature type="transmembrane region" description="Helical" evidence="4">
    <location>
        <begin position="356"/>
        <end position="379"/>
    </location>
</feature>
<evidence type="ECO:0000256" key="1">
    <source>
        <dbReference type="ARBA" id="ARBA00022729"/>
    </source>
</evidence>
<reference evidence="7" key="1">
    <citation type="submission" date="2022-01" db="EMBL/GenBank/DDBJ databases">
        <authorList>
            <person name="King R."/>
        </authorList>
    </citation>
    <scope>NUCLEOTIDE SEQUENCE</scope>
</reference>
<feature type="signal peptide" evidence="5">
    <location>
        <begin position="1"/>
        <end position="28"/>
    </location>
</feature>
<feature type="compositionally biased region" description="Polar residues" evidence="3">
    <location>
        <begin position="264"/>
        <end position="288"/>
    </location>
</feature>
<evidence type="ECO:0000313" key="8">
    <source>
        <dbReference type="Proteomes" id="UP001153712"/>
    </source>
</evidence>
<dbReference type="OrthoDB" id="192253at2759"/>
<keyword evidence="8" id="KW-1185">Reference proteome</keyword>
<dbReference type="Gene3D" id="2.170.300.10">
    <property type="entry name" value="Tie2 ligand-binding domain superfamily"/>
    <property type="match status" value="1"/>
</dbReference>
<dbReference type="InterPro" id="IPR011489">
    <property type="entry name" value="EMI_domain"/>
</dbReference>
<evidence type="ECO:0000259" key="6">
    <source>
        <dbReference type="Pfam" id="PF07546"/>
    </source>
</evidence>
<feature type="domain" description="EMI" evidence="6">
    <location>
        <begin position="34"/>
        <end position="98"/>
    </location>
</feature>
<proteinExistence type="predicted"/>
<dbReference type="CDD" id="cd00054">
    <property type="entry name" value="EGF_CA"/>
    <property type="match status" value="1"/>
</dbReference>
<accession>A0A9N9TVF4</accession>
<evidence type="ECO:0000256" key="2">
    <source>
        <dbReference type="ARBA" id="ARBA00023157"/>
    </source>
</evidence>
<feature type="chain" id="PRO_5040358979" description="EMI domain-containing protein" evidence="5">
    <location>
        <begin position="29"/>
        <end position="514"/>
    </location>
</feature>
<dbReference type="Pfam" id="PF07546">
    <property type="entry name" value="EMI"/>
    <property type="match status" value="1"/>
</dbReference>
<keyword evidence="2" id="KW-1015">Disulfide bond</keyword>
<feature type="compositionally biased region" description="Polar residues" evidence="3">
    <location>
        <begin position="167"/>
        <end position="181"/>
    </location>
</feature>
<dbReference type="Proteomes" id="UP001153712">
    <property type="component" value="Chromosome 7"/>
</dbReference>
<protein>
    <recommendedName>
        <fullName evidence="6">EMI domain-containing protein</fullName>
    </recommendedName>
</protein>
<dbReference type="AlphaFoldDB" id="A0A9N9TVF4"/>
<keyword evidence="1 5" id="KW-0732">Signal</keyword>
<keyword evidence="4" id="KW-0472">Membrane</keyword>